<evidence type="ECO:0000256" key="3">
    <source>
        <dbReference type="ARBA" id="ARBA00022898"/>
    </source>
</evidence>
<accession>A0ABV8APT8</accession>
<dbReference type="InterPro" id="IPR027278">
    <property type="entry name" value="ACCD_DCysDesulf"/>
</dbReference>
<dbReference type="InterPro" id="IPR036052">
    <property type="entry name" value="TrpB-like_PALP_sf"/>
</dbReference>
<dbReference type="Proteomes" id="UP001595805">
    <property type="component" value="Unassembled WGS sequence"/>
</dbReference>
<comment type="similarity">
    <text evidence="2">Belongs to the ACC deaminase/D-cysteine desulfhydrase family.</text>
</comment>
<protein>
    <submittedName>
        <fullName evidence="5">1-aminocyclopropane-1-carboxylate deaminase/D-cysteine desulfhydrase</fullName>
    </submittedName>
</protein>
<dbReference type="PANTHER" id="PTHR43780">
    <property type="entry name" value="1-AMINOCYCLOPROPANE-1-CARBOXYLATE DEAMINASE-RELATED"/>
    <property type="match status" value="1"/>
</dbReference>
<feature type="domain" description="Tryptophan synthase beta chain-like PALP" evidence="4">
    <location>
        <begin position="16"/>
        <end position="286"/>
    </location>
</feature>
<evidence type="ECO:0000256" key="2">
    <source>
        <dbReference type="ARBA" id="ARBA00008639"/>
    </source>
</evidence>
<comment type="caution">
    <text evidence="5">The sequence shown here is derived from an EMBL/GenBank/DDBJ whole genome shotgun (WGS) entry which is preliminary data.</text>
</comment>
<dbReference type="PIRSF" id="PIRSF006278">
    <property type="entry name" value="ACCD_DCysDesulf"/>
    <property type="match status" value="1"/>
</dbReference>
<gene>
    <name evidence="5" type="ORF">ACFOSV_01925</name>
</gene>
<keyword evidence="6" id="KW-1185">Reference proteome</keyword>
<name>A0ABV8APT8_9BACT</name>
<organism evidence="5 6">
    <name type="scientific">Algoriphagus namhaensis</name>
    <dbReference type="NCBI Taxonomy" id="915353"/>
    <lineage>
        <taxon>Bacteria</taxon>
        <taxon>Pseudomonadati</taxon>
        <taxon>Bacteroidota</taxon>
        <taxon>Cytophagia</taxon>
        <taxon>Cytophagales</taxon>
        <taxon>Cyclobacteriaceae</taxon>
        <taxon>Algoriphagus</taxon>
    </lineage>
</organism>
<dbReference type="SUPFAM" id="SSF53686">
    <property type="entry name" value="Tryptophan synthase beta subunit-like PLP-dependent enzymes"/>
    <property type="match status" value="1"/>
</dbReference>
<dbReference type="RefSeq" id="WP_377902835.1">
    <property type="nucleotide sequence ID" value="NZ_JBHRZS010000003.1"/>
</dbReference>
<dbReference type="InterPro" id="IPR001926">
    <property type="entry name" value="TrpB-like_PALP"/>
</dbReference>
<proteinExistence type="inferred from homology"/>
<keyword evidence="3" id="KW-0663">Pyridoxal phosphate</keyword>
<evidence type="ECO:0000313" key="6">
    <source>
        <dbReference type="Proteomes" id="UP001595805"/>
    </source>
</evidence>
<dbReference type="Pfam" id="PF00291">
    <property type="entry name" value="PALP"/>
    <property type="match status" value="1"/>
</dbReference>
<reference evidence="6" key="1">
    <citation type="journal article" date="2019" name="Int. J. Syst. Evol. Microbiol.">
        <title>The Global Catalogue of Microorganisms (GCM) 10K type strain sequencing project: providing services to taxonomists for standard genome sequencing and annotation.</title>
        <authorList>
            <consortium name="The Broad Institute Genomics Platform"/>
            <consortium name="The Broad Institute Genome Sequencing Center for Infectious Disease"/>
            <person name="Wu L."/>
            <person name="Ma J."/>
        </authorList>
    </citation>
    <scope>NUCLEOTIDE SEQUENCE [LARGE SCALE GENOMIC DNA]</scope>
    <source>
        <strain evidence="6">CCUG 60523</strain>
    </source>
</reference>
<dbReference type="PANTHER" id="PTHR43780:SF2">
    <property type="entry name" value="1-AMINOCYCLOPROPANE-1-CARBOXYLATE DEAMINASE-RELATED"/>
    <property type="match status" value="1"/>
</dbReference>
<comment type="cofactor">
    <cofactor evidence="1">
        <name>pyridoxal 5'-phosphate</name>
        <dbReference type="ChEBI" id="CHEBI:597326"/>
    </cofactor>
</comment>
<dbReference type="Gene3D" id="3.40.50.1100">
    <property type="match status" value="2"/>
</dbReference>
<evidence type="ECO:0000256" key="1">
    <source>
        <dbReference type="ARBA" id="ARBA00001933"/>
    </source>
</evidence>
<dbReference type="EMBL" id="JBHRZS010000003">
    <property type="protein sequence ID" value="MFC3878911.1"/>
    <property type="molecule type" value="Genomic_DNA"/>
</dbReference>
<evidence type="ECO:0000259" key="4">
    <source>
        <dbReference type="Pfam" id="PF00291"/>
    </source>
</evidence>
<sequence length="306" mass="33658">MLTARPIPNEKLSSPDFDAAGLEVWVKRLDLVHPEIPGNKFFKLKYNLQKAVEFGHKQILTFGGAYSNHIHATAQAAQSLGMNSIGMIRGELTPPLNPTLQSASDAGMKLIYLDRSTYRQKTDPDFLAKLRKEIGQFYLIPEGGTNERAIQGTQEILSQEDNKFTHLACAIGTGGTFAGIATGKSDNQELIGISSLKGAFIMEDVKNLILHTASALPPRIHIDTDFHFGGYAKTTPELIDFIWDFYTRFGIPLDPIYTGKMAFAIFKKIKSGYFPAGSKILLIHTGGLQGNQGFTERTQIKLPPSA</sequence>
<evidence type="ECO:0000313" key="5">
    <source>
        <dbReference type="EMBL" id="MFC3878911.1"/>
    </source>
</evidence>